<accession>A0A8I1WA28</accession>
<keyword evidence="1" id="KW-0378">Hydrolase</keyword>
<reference evidence="3" key="1">
    <citation type="submission" date="2021-03" db="EMBL/GenBank/DDBJ databases">
        <title>Plesiomonas shigelloides zfcc0051, isolated from zebrafish feces.</title>
        <authorList>
            <person name="Vanderhoek Z."/>
            <person name="Gaulke C."/>
        </authorList>
    </citation>
    <scope>NUCLEOTIDE SEQUENCE</scope>
    <source>
        <strain evidence="3">Zfcc0051</strain>
    </source>
</reference>
<dbReference type="GO" id="GO:0004527">
    <property type="term" value="F:exonuclease activity"/>
    <property type="evidence" value="ECO:0007669"/>
    <property type="project" value="UniProtKB-KW"/>
</dbReference>
<dbReference type="InterPro" id="IPR051547">
    <property type="entry name" value="TDP2-like"/>
</dbReference>
<gene>
    <name evidence="3" type="ORF">J2R62_15940</name>
</gene>
<dbReference type="Gene3D" id="3.60.10.10">
    <property type="entry name" value="Endonuclease/exonuclease/phosphatase"/>
    <property type="match status" value="1"/>
</dbReference>
<keyword evidence="3" id="KW-0540">Nuclease</keyword>
<evidence type="ECO:0000259" key="2">
    <source>
        <dbReference type="Pfam" id="PF03372"/>
    </source>
</evidence>
<evidence type="ECO:0000256" key="1">
    <source>
        <dbReference type="ARBA" id="ARBA00022801"/>
    </source>
</evidence>
<dbReference type="Proteomes" id="UP000664658">
    <property type="component" value="Unassembled WGS sequence"/>
</dbReference>
<feature type="domain" description="Endonuclease/exonuclease/phosphatase" evidence="2">
    <location>
        <begin position="18"/>
        <end position="271"/>
    </location>
</feature>
<keyword evidence="3" id="KW-0269">Exonuclease</keyword>
<dbReference type="PANTHER" id="PTHR15822">
    <property type="entry name" value="TRAF AND TNF RECEPTOR-ASSOCIATED PROTEIN"/>
    <property type="match status" value="1"/>
</dbReference>
<dbReference type="InterPro" id="IPR036691">
    <property type="entry name" value="Endo/exonu/phosph_ase_sf"/>
</dbReference>
<evidence type="ECO:0000313" key="4">
    <source>
        <dbReference type="Proteomes" id="UP000664658"/>
    </source>
</evidence>
<organism evidence="3 4">
    <name type="scientific">Plesiomonas shigelloides</name>
    <name type="common">Aeromonas shigelloides</name>
    <dbReference type="NCBI Taxonomy" id="703"/>
    <lineage>
        <taxon>Bacteria</taxon>
        <taxon>Pseudomonadati</taxon>
        <taxon>Pseudomonadota</taxon>
        <taxon>Gammaproteobacteria</taxon>
        <taxon>Enterobacterales</taxon>
        <taxon>Enterobacteriaceae</taxon>
        <taxon>Plesiomonas</taxon>
    </lineage>
</organism>
<dbReference type="CDD" id="cd09079">
    <property type="entry name" value="RgfB-like"/>
    <property type="match status" value="1"/>
</dbReference>
<protein>
    <submittedName>
        <fullName evidence="3">Endonuclease/exonuclease/phosphatase family protein</fullName>
    </submittedName>
</protein>
<dbReference type="SUPFAM" id="SSF56219">
    <property type="entry name" value="DNase I-like"/>
    <property type="match status" value="1"/>
</dbReference>
<name>A0A8I1WA28_PLESH</name>
<dbReference type="PANTHER" id="PTHR15822:SF23">
    <property type="entry name" value="ENDONUCLEASE_EXONUCLEASE_PHOSPHATASE FAMILY PROTEIN"/>
    <property type="match status" value="1"/>
</dbReference>
<dbReference type="GO" id="GO:0004519">
    <property type="term" value="F:endonuclease activity"/>
    <property type="evidence" value="ECO:0007669"/>
    <property type="project" value="UniProtKB-KW"/>
</dbReference>
<evidence type="ECO:0000313" key="3">
    <source>
        <dbReference type="EMBL" id="MBO1109671.1"/>
    </source>
</evidence>
<dbReference type="RefSeq" id="WP_207542685.1">
    <property type="nucleotide sequence ID" value="NZ_CP087711.1"/>
</dbReference>
<dbReference type="EMBL" id="JAFNAA010000024">
    <property type="protein sequence ID" value="MBO1109671.1"/>
    <property type="molecule type" value="Genomic_DNA"/>
</dbReference>
<dbReference type="AlphaFoldDB" id="A0A8I1WA28"/>
<dbReference type="Pfam" id="PF03372">
    <property type="entry name" value="Exo_endo_phos"/>
    <property type="match status" value="1"/>
</dbReference>
<proteinExistence type="predicted"/>
<sequence>MKLLTLNTHSWQEDEPLAKLDILAKAIIEQDCDVVALQEINQHQTSGHLQRDLLPSSTAAQAHAYNLLNPQIRVGNYAYLLQQKLREYGQRYQLTWDFVHQSYAVYEEGLAFLSRLPILQHEVIDLNDDYDEQNWKHRRAVRIRVHHAGQEIDLFNCHCGWWDDAESPFQQHIDRIASKVTPRLSFFLGDFNNPAHLSQQGYDYVQQQGWWDCYVLAEQKDAGITVVKKIDGWEENTQSLRLDFIFANLPVRVKCSQTLFTGDYYPVISDHFGVFTELDLGTPESN</sequence>
<dbReference type="GeneID" id="69706215"/>
<comment type="caution">
    <text evidence="3">The sequence shown here is derived from an EMBL/GenBank/DDBJ whole genome shotgun (WGS) entry which is preliminary data.</text>
</comment>
<dbReference type="InterPro" id="IPR005135">
    <property type="entry name" value="Endo/exonuclease/phosphatase"/>
</dbReference>
<keyword evidence="3" id="KW-0255">Endonuclease</keyword>